<accession>A0A8D5FXV6</accession>
<evidence type="ECO:0000256" key="4">
    <source>
        <dbReference type="ARBA" id="ARBA00022553"/>
    </source>
</evidence>
<feature type="transmembrane region" description="Helical" evidence="16">
    <location>
        <begin position="370"/>
        <end position="390"/>
    </location>
</feature>
<keyword evidence="2 16" id="KW-1003">Cell membrane</keyword>
<keyword evidence="4 16" id="KW-0597">Phosphoprotein</keyword>
<feature type="transmembrane region" description="Helical" evidence="16">
    <location>
        <begin position="253"/>
        <end position="279"/>
    </location>
</feature>
<feature type="modified residue" description="FMN phosphoryl threonine" evidence="16">
    <location>
        <position position="228"/>
    </location>
</feature>
<dbReference type="PANTHER" id="PTHR30578:SF1">
    <property type="entry name" value="NA(+)-TRANSLOCATING NADH-QUINONE REDUCTASE SUBUNIT B"/>
    <property type="match status" value="1"/>
</dbReference>
<dbReference type="NCBIfam" id="NF003756">
    <property type="entry name" value="PRK05349.1"/>
    <property type="match status" value="1"/>
</dbReference>
<evidence type="ECO:0000256" key="9">
    <source>
        <dbReference type="ARBA" id="ARBA00022989"/>
    </source>
</evidence>
<evidence type="ECO:0000256" key="10">
    <source>
        <dbReference type="ARBA" id="ARBA00023027"/>
    </source>
</evidence>
<dbReference type="GO" id="GO:0016655">
    <property type="term" value="F:oxidoreductase activity, acting on NAD(P)H, quinone or similar compound as acceptor"/>
    <property type="evidence" value="ECO:0007669"/>
    <property type="project" value="UniProtKB-UniRule"/>
</dbReference>
<dbReference type="Proteomes" id="UP000826725">
    <property type="component" value="Chromosome"/>
</dbReference>
<dbReference type="InterPro" id="IPR004338">
    <property type="entry name" value="NqrB/RnfD"/>
</dbReference>
<feature type="transmembrane region" description="Helical" evidence="16">
    <location>
        <begin position="57"/>
        <end position="74"/>
    </location>
</feature>
<dbReference type="HAMAP" id="MF_00426">
    <property type="entry name" value="NqrB"/>
    <property type="match status" value="1"/>
</dbReference>
<dbReference type="GO" id="GO:0006814">
    <property type="term" value="P:sodium ion transport"/>
    <property type="evidence" value="ECO:0007669"/>
    <property type="project" value="UniProtKB-UniRule"/>
</dbReference>
<comment type="subcellular location">
    <subcellularLocation>
        <location evidence="16">Cell membrane</location>
        <topology evidence="16">Multi-pass membrane protein</topology>
    </subcellularLocation>
</comment>
<evidence type="ECO:0000256" key="3">
    <source>
        <dbReference type="ARBA" id="ARBA00022519"/>
    </source>
</evidence>
<comment type="subunit">
    <text evidence="16">Composed of six subunits; NqrA, NqrB, NqrC, NqrD, NqrE and NqrF.</text>
</comment>
<evidence type="ECO:0000256" key="15">
    <source>
        <dbReference type="ARBA" id="ARBA00023201"/>
    </source>
</evidence>
<dbReference type="PANTHER" id="PTHR30578">
    <property type="entry name" value="ELECTRON TRANSPORT COMPLEX PROTEIN RNFD"/>
    <property type="match status" value="1"/>
</dbReference>
<reference evidence="17" key="1">
    <citation type="submission" date="2020-09" db="EMBL/GenBank/DDBJ databases">
        <title>Desulfogranum mesoprofundum gen. nov., sp. nov., a novel mesophilic, sulfate-reducing chemolithoautotroph isolated from a deep-sea hydrothermal vent chimney in the Suiyo Seamount.</title>
        <authorList>
            <person name="Hashimoto Y."/>
            <person name="Nakagawa S."/>
        </authorList>
    </citation>
    <scope>NUCLEOTIDE SEQUENCE</scope>
    <source>
        <strain evidence="17">KT2</strain>
    </source>
</reference>
<feature type="transmembrane region" description="Helical" evidence="16">
    <location>
        <begin position="114"/>
        <end position="135"/>
    </location>
</feature>
<comment type="similarity">
    <text evidence="16">Belongs to the NqrB/RnfD family.</text>
</comment>
<evidence type="ECO:0000256" key="14">
    <source>
        <dbReference type="ARBA" id="ARBA00023136"/>
    </source>
</evidence>
<feature type="transmembrane region" description="Helical" evidence="16">
    <location>
        <begin position="155"/>
        <end position="181"/>
    </location>
</feature>
<comment type="catalytic activity">
    <reaction evidence="16">
        <text>a ubiquinone + n Na(+)(in) + NADH + H(+) = a ubiquinol + n Na(+)(out) + NAD(+)</text>
        <dbReference type="Rhea" id="RHEA:47748"/>
        <dbReference type="Rhea" id="RHEA-COMP:9565"/>
        <dbReference type="Rhea" id="RHEA-COMP:9566"/>
        <dbReference type="ChEBI" id="CHEBI:15378"/>
        <dbReference type="ChEBI" id="CHEBI:16389"/>
        <dbReference type="ChEBI" id="CHEBI:17976"/>
        <dbReference type="ChEBI" id="CHEBI:29101"/>
        <dbReference type="ChEBI" id="CHEBI:57540"/>
        <dbReference type="ChEBI" id="CHEBI:57945"/>
        <dbReference type="EC" id="7.2.1.1"/>
    </reaction>
</comment>
<dbReference type="PIRSF" id="PIRSF016055">
    <property type="entry name" value="NADH-UbQ_OxRdtase_B_su"/>
    <property type="match status" value="1"/>
</dbReference>
<keyword evidence="1 16" id="KW-0813">Transport</keyword>
<dbReference type="RefSeq" id="WP_228854386.1">
    <property type="nucleotide sequence ID" value="NZ_AP024086.1"/>
</dbReference>
<evidence type="ECO:0000256" key="1">
    <source>
        <dbReference type="ARBA" id="ARBA00022448"/>
    </source>
</evidence>
<evidence type="ECO:0000256" key="11">
    <source>
        <dbReference type="ARBA" id="ARBA00023053"/>
    </source>
</evidence>
<gene>
    <name evidence="16 17" type="primary">nqrB</name>
    <name evidence="17" type="ORF">DGMP_26750</name>
</gene>
<keyword evidence="11 16" id="KW-0915">Sodium</keyword>
<feature type="transmembrane region" description="Helical" evidence="16">
    <location>
        <begin position="346"/>
        <end position="364"/>
    </location>
</feature>
<dbReference type="GO" id="GO:0005886">
    <property type="term" value="C:plasma membrane"/>
    <property type="evidence" value="ECO:0007669"/>
    <property type="project" value="UniProtKB-SubCell"/>
</dbReference>
<evidence type="ECO:0000313" key="17">
    <source>
        <dbReference type="EMBL" id="BCL61982.1"/>
    </source>
</evidence>
<sequence length="402" mass="43551">MKFLSAYFEKLGRHFEPGRPLEKYYPLYEAFDSFLFGSSKTTSLSPHVRDSMDLKRIMSIVIVALLPCVFMALWNTGYQANLAISTIGLGGPGGWRGSIMALVGCNPSDIVSNLVLGALYFLPVYLVTLLVGSIWEGLFNLIRGHEFSEAFLVTSMLFALTLPPSIPLWQVAAGISFGVIFAKEVFGGVGRNFINPALAARAFIFFAYPAQMTGDSIWTGVDGVTAATALNRFAGMTPGGSIDQVSFNWLQSFLGAVPGSMGETSTLACLFGAFVLLVTGIASWRIMFSMLLGGLLCATFFWLRGSGVNPMYAIPPHYHLVIGGFAFGLVFMATDPVSAAHTRTGQYLFGFTVGLLAILIRVANPAYPEGVMLAILLGNVVAPLFDFFVIQANIKRRRLRHG</sequence>
<dbReference type="Pfam" id="PF03116">
    <property type="entry name" value="NQR2_RnfD_RnfE"/>
    <property type="match status" value="1"/>
</dbReference>
<evidence type="ECO:0000256" key="7">
    <source>
        <dbReference type="ARBA" id="ARBA00022692"/>
    </source>
</evidence>
<evidence type="ECO:0000256" key="12">
    <source>
        <dbReference type="ARBA" id="ARBA00023065"/>
    </source>
</evidence>
<dbReference type="GO" id="GO:0055085">
    <property type="term" value="P:transmembrane transport"/>
    <property type="evidence" value="ECO:0007669"/>
    <property type="project" value="InterPro"/>
</dbReference>
<feature type="transmembrane region" description="Helical" evidence="16">
    <location>
        <begin position="317"/>
        <end position="334"/>
    </location>
</feature>
<evidence type="ECO:0000256" key="13">
    <source>
        <dbReference type="ARBA" id="ARBA00023075"/>
    </source>
</evidence>
<keyword evidence="7 16" id="KW-0812">Transmembrane</keyword>
<keyword evidence="13 16" id="KW-0830">Ubiquinone</keyword>
<evidence type="ECO:0000256" key="6">
    <source>
        <dbReference type="ARBA" id="ARBA00022643"/>
    </source>
</evidence>
<dbReference type="AlphaFoldDB" id="A0A8D5FXV6"/>
<keyword evidence="14 16" id="KW-0472">Membrane</keyword>
<comment type="function">
    <text evidence="16">NQR complex catalyzes the reduction of ubiquinone-1 to ubiquinol by two successive reactions, coupled with the transport of Na(+) ions from the cytoplasm to the periplasm. NqrA to NqrE are probably involved in the second step, the conversion of ubisemiquinone to ubiquinol.</text>
</comment>
<protein>
    <recommendedName>
        <fullName evidence="16">Na(+)-translocating NADH-quinone reductase subunit B</fullName>
        <shortName evidence="16">Na(+)-NQR subunit B</shortName>
        <shortName evidence="16">Na(+)-translocating NQR subunit B</shortName>
        <ecNumber evidence="16">7.2.1.1</ecNumber>
    </recommendedName>
    <alternativeName>
        <fullName evidence="16">NQR complex subunit B</fullName>
    </alternativeName>
    <alternativeName>
        <fullName evidence="16">NQR-1 subunit B</fullName>
    </alternativeName>
</protein>
<keyword evidence="5 16" id="KW-0285">Flavoprotein</keyword>
<keyword evidence="15 16" id="KW-0739">Sodium transport</keyword>
<name>A0A8D5FXV6_9BACT</name>
<dbReference type="EMBL" id="AP024086">
    <property type="protein sequence ID" value="BCL61982.1"/>
    <property type="molecule type" value="Genomic_DNA"/>
</dbReference>
<evidence type="ECO:0000256" key="2">
    <source>
        <dbReference type="ARBA" id="ARBA00022475"/>
    </source>
</evidence>
<evidence type="ECO:0000256" key="8">
    <source>
        <dbReference type="ARBA" id="ARBA00022967"/>
    </source>
</evidence>
<dbReference type="EC" id="7.2.1.1" evidence="16"/>
<evidence type="ECO:0000256" key="16">
    <source>
        <dbReference type="HAMAP-Rule" id="MF_00426"/>
    </source>
</evidence>
<proteinExistence type="inferred from homology"/>
<dbReference type="GO" id="GO:0022904">
    <property type="term" value="P:respiratory electron transport chain"/>
    <property type="evidence" value="ECO:0007669"/>
    <property type="project" value="InterPro"/>
</dbReference>
<keyword evidence="3" id="KW-0997">Cell inner membrane</keyword>
<dbReference type="NCBIfam" id="TIGR01937">
    <property type="entry name" value="nqrB"/>
    <property type="match status" value="1"/>
</dbReference>
<evidence type="ECO:0000313" key="18">
    <source>
        <dbReference type="Proteomes" id="UP000826725"/>
    </source>
</evidence>
<keyword evidence="8 16" id="KW-1278">Translocase</keyword>
<dbReference type="GO" id="GO:0010181">
    <property type="term" value="F:FMN binding"/>
    <property type="evidence" value="ECO:0007669"/>
    <property type="project" value="InterPro"/>
</dbReference>
<organism evidence="17 18">
    <name type="scientific">Desulfomarina profundi</name>
    <dbReference type="NCBI Taxonomy" id="2772557"/>
    <lineage>
        <taxon>Bacteria</taxon>
        <taxon>Pseudomonadati</taxon>
        <taxon>Thermodesulfobacteriota</taxon>
        <taxon>Desulfobulbia</taxon>
        <taxon>Desulfobulbales</taxon>
        <taxon>Desulfobulbaceae</taxon>
        <taxon>Desulfomarina</taxon>
    </lineage>
</organism>
<feature type="transmembrane region" description="Helical" evidence="16">
    <location>
        <begin position="80"/>
        <end position="102"/>
    </location>
</feature>
<keyword evidence="10 16" id="KW-0520">NAD</keyword>
<feature type="transmembrane region" description="Helical" evidence="16">
    <location>
        <begin position="286"/>
        <end position="305"/>
    </location>
</feature>
<keyword evidence="9 16" id="KW-1133">Transmembrane helix</keyword>
<feature type="transmembrane region" description="Helical" evidence="16">
    <location>
        <begin position="193"/>
        <end position="210"/>
    </location>
</feature>
<dbReference type="InterPro" id="IPR010966">
    <property type="entry name" value="NqrB"/>
</dbReference>
<keyword evidence="12 16" id="KW-0406">Ion transport</keyword>
<evidence type="ECO:0000256" key="5">
    <source>
        <dbReference type="ARBA" id="ARBA00022630"/>
    </source>
</evidence>
<keyword evidence="18" id="KW-1185">Reference proteome</keyword>
<comment type="cofactor">
    <cofactor evidence="16">
        <name>FMN</name>
        <dbReference type="ChEBI" id="CHEBI:58210"/>
    </cofactor>
</comment>
<dbReference type="KEGG" id="dbk:DGMP_26750"/>
<keyword evidence="6 16" id="KW-0288">FMN</keyword>